<proteinExistence type="predicted"/>
<feature type="compositionally biased region" description="Polar residues" evidence="1">
    <location>
        <begin position="35"/>
        <end position="46"/>
    </location>
</feature>
<dbReference type="EMBL" id="QYBB01000014">
    <property type="protein sequence ID" value="RYC31443.1"/>
    <property type="molecule type" value="Genomic_DNA"/>
</dbReference>
<organism evidence="3 4">
    <name type="scientific">Lichenibacterium minor</name>
    <dbReference type="NCBI Taxonomy" id="2316528"/>
    <lineage>
        <taxon>Bacteria</taxon>
        <taxon>Pseudomonadati</taxon>
        <taxon>Pseudomonadota</taxon>
        <taxon>Alphaproteobacteria</taxon>
        <taxon>Hyphomicrobiales</taxon>
        <taxon>Lichenihabitantaceae</taxon>
        <taxon>Lichenibacterium</taxon>
    </lineage>
</organism>
<accession>A0A4Q2U4H1</accession>
<reference evidence="3 4" key="2">
    <citation type="submission" date="2019-02" db="EMBL/GenBank/DDBJ databases">
        <title>'Lichenibacterium ramalinii' gen. nov. sp. nov., 'Lichenibacterium minor' gen. nov. sp. nov.</title>
        <authorList>
            <person name="Pankratov T."/>
        </authorList>
    </citation>
    <scope>NUCLEOTIDE SEQUENCE [LARGE SCALE GENOMIC DNA]</scope>
    <source>
        <strain evidence="3 4">RmlP026</strain>
    </source>
</reference>
<evidence type="ECO:0000256" key="1">
    <source>
        <dbReference type="SAM" id="MobiDB-lite"/>
    </source>
</evidence>
<comment type="caution">
    <text evidence="3">The sequence shown here is derived from an EMBL/GenBank/DDBJ whole genome shotgun (WGS) entry which is preliminary data.</text>
</comment>
<dbReference type="Proteomes" id="UP000290759">
    <property type="component" value="Unassembled WGS sequence"/>
</dbReference>
<keyword evidence="4" id="KW-1185">Reference proteome</keyword>
<protein>
    <submittedName>
        <fullName evidence="3">Uncharacterized protein</fullName>
    </submittedName>
</protein>
<feature type="signal peptide" evidence="2">
    <location>
        <begin position="1"/>
        <end position="19"/>
    </location>
</feature>
<dbReference type="RefSeq" id="WP_129227460.1">
    <property type="nucleotide sequence ID" value="NZ_QYBB01000014.1"/>
</dbReference>
<feature type="region of interest" description="Disordered" evidence="1">
    <location>
        <begin position="20"/>
        <end position="81"/>
    </location>
</feature>
<reference evidence="3 4" key="1">
    <citation type="submission" date="2018-12" db="EMBL/GenBank/DDBJ databases">
        <authorList>
            <person name="Grouzdev D.S."/>
            <person name="Krutkina M.S."/>
        </authorList>
    </citation>
    <scope>NUCLEOTIDE SEQUENCE [LARGE SCALE GENOMIC DNA]</scope>
    <source>
        <strain evidence="3 4">RmlP026</strain>
    </source>
</reference>
<evidence type="ECO:0000256" key="2">
    <source>
        <dbReference type="SAM" id="SignalP"/>
    </source>
</evidence>
<keyword evidence="2" id="KW-0732">Signal</keyword>
<sequence>MKHLILALSLLAVPAAALAQTANVSPTSPSSTSPGNVSRTAPSGSTAKPDPGVPQVGAPTPTEQHYEHKAQKDTTSVCKGC</sequence>
<feature type="compositionally biased region" description="Low complexity" evidence="1">
    <location>
        <begin position="20"/>
        <end position="34"/>
    </location>
</feature>
<evidence type="ECO:0000313" key="4">
    <source>
        <dbReference type="Proteomes" id="UP000290759"/>
    </source>
</evidence>
<gene>
    <name evidence="3" type="ORF">D3273_13760</name>
</gene>
<name>A0A4Q2U4H1_9HYPH</name>
<feature type="chain" id="PRO_5020783184" evidence="2">
    <location>
        <begin position="20"/>
        <end position="81"/>
    </location>
</feature>
<evidence type="ECO:0000313" key="3">
    <source>
        <dbReference type="EMBL" id="RYC31443.1"/>
    </source>
</evidence>
<dbReference type="AlphaFoldDB" id="A0A4Q2U4H1"/>